<accession>B2A211</accession>
<dbReference type="STRING" id="457570.Nther_1233"/>
<dbReference type="EMBL" id="CP001034">
    <property type="protein sequence ID" value="ACB84816.1"/>
    <property type="molecule type" value="Genomic_DNA"/>
</dbReference>
<dbReference type="KEGG" id="nth:Nther_1233"/>
<keyword evidence="2" id="KW-1185">Reference proteome</keyword>
<dbReference type="AlphaFoldDB" id="B2A211"/>
<evidence type="ECO:0000313" key="1">
    <source>
        <dbReference type="EMBL" id="ACB84816.1"/>
    </source>
</evidence>
<dbReference type="InParanoid" id="B2A211"/>
<dbReference type="Proteomes" id="UP000001683">
    <property type="component" value="Chromosome"/>
</dbReference>
<reference evidence="1 2" key="2">
    <citation type="journal article" date="2011" name="J. Bacteriol.">
        <title>Complete genome sequence of the anaerobic, halophilic alkalithermophile Natranaerobius thermophilus JW/NM-WN-LF.</title>
        <authorList>
            <person name="Zhao B."/>
            <person name="Mesbah N.M."/>
            <person name="Dalin E."/>
            <person name="Goodwin L."/>
            <person name="Nolan M."/>
            <person name="Pitluck S."/>
            <person name="Chertkov O."/>
            <person name="Brettin T.S."/>
            <person name="Han J."/>
            <person name="Larimer F.W."/>
            <person name="Land M.L."/>
            <person name="Hauser L."/>
            <person name="Kyrpides N."/>
            <person name="Wiegel J."/>
        </authorList>
    </citation>
    <scope>NUCLEOTIDE SEQUENCE [LARGE SCALE GENOMIC DNA]</scope>
    <source>
        <strain evidence="2">ATCC BAA-1301 / DSM 18059 / JW/NM-WN-LF</strain>
    </source>
</reference>
<evidence type="ECO:0000313" key="2">
    <source>
        <dbReference type="Proteomes" id="UP000001683"/>
    </source>
</evidence>
<gene>
    <name evidence="1" type="ordered locus">Nther_1233</name>
</gene>
<protein>
    <submittedName>
        <fullName evidence="1">Uncharacterized protein</fullName>
    </submittedName>
</protein>
<organism evidence="1 2">
    <name type="scientific">Natranaerobius thermophilus (strain ATCC BAA-1301 / DSM 18059 / JW/NM-WN-LF)</name>
    <dbReference type="NCBI Taxonomy" id="457570"/>
    <lineage>
        <taxon>Bacteria</taxon>
        <taxon>Bacillati</taxon>
        <taxon>Bacillota</taxon>
        <taxon>Clostridia</taxon>
        <taxon>Natranaerobiales</taxon>
        <taxon>Natranaerobiaceae</taxon>
        <taxon>Natranaerobius</taxon>
    </lineage>
</organism>
<sequence length="247" mass="28912">MPEEFAVDLQTERILTDDDTDFFSINFQTGRELSNPEEFTVSLQSGSELVGKVKSKLQTGRELFSDFKVKLQTERLVDSLGTESFSVGLQAARNIYGTVIKKLQTLRNMEDETLKHEVFETAMLPLDYQASYIDFQNRKWFSMMYSDEMIEFYKGEKRNLGLEVERTIYKYTGFEIDSVDVEIRKLDNDHTLVDEGEGKIDGNKVWYLVDTTKEDFETDQSYYIYFKINIDNSDKVIIDRLEFEIIE</sequence>
<name>B2A211_NATTJ</name>
<dbReference type="HOGENOM" id="CLU_1123590_0_0_9"/>
<proteinExistence type="predicted"/>
<dbReference type="RefSeq" id="WP_012447691.1">
    <property type="nucleotide sequence ID" value="NC_010718.1"/>
</dbReference>
<reference evidence="1 2" key="1">
    <citation type="submission" date="2008-04" db="EMBL/GenBank/DDBJ databases">
        <title>Complete sequence of chromosome of Natranaerobius thermophilus JW/NM-WN-LF.</title>
        <authorList>
            <consortium name="US DOE Joint Genome Institute"/>
            <person name="Copeland A."/>
            <person name="Lucas S."/>
            <person name="Lapidus A."/>
            <person name="Glavina del Rio T."/>
            <person name="Dalin E."/>
            <person name="Tice H."/>
            <person name="Bruce D."/>
            <person name="Goodwin L."/>
            <person name="Pitluck S."/>
            <person name="Chertkov O."/>
            <person name="Brettin T."/>
            <person name="Detter J.C."/>
            <person name="Han C."/>
            <person name="Kuske C.R."/>
            <person name="Schmutz J."/>
            <person name="Larimer F."/>
            <person name="Land M."/>
            <person name="Hauser L."/>
            <person name="Kyrpides N."/>
            <person name="Lykidis A."/>
            <person name="Mesbah N.M."/>
            <person name="Wiegel J."/>
        </authorList>
    </citation>
    <scope>NUCLEOTIDE SEQUENCE [LARGE SCALE GENOMIC DNA]</scope>
    <source>
        <strain evidence="2">ATCC BAA-1301 / DSM 18059 / JW/NM-WN-LF</strain>
    </source>
</reference>